<accession>A0A6J5LKP2</accession>
<reference evidence="2" key="1">
    <citation type="submission" date="2020-04" db="EMBL/GenBank/DDBJ databases">
        <authorList>
            <person name="Chiriac C."/>
            <person name="Salcher M."/>
            <person name="Ghai R."/>
            <person name="Kavagutti S V."/>
        </authorList>
    </citation>
    <scope>NUCLEOTIDE SEQUENCE</scope>
</reference>
<organism evidence="2">
    <name type="scientific">uncultured Caudovirales phage</name>
    <dbReference type="NCBI Taxonomy" id="2100421"/>
    <lineage>
        <taxon>Viruses</taxon>
        <taxon>Duplodnaviria</taxon>
        <taxon>Heunggongvirae</taxon>
        <taxon>Uroviricota</taxon>
        <taxon>Caudoviricetes</taxon>
        <taxon>Peduoviridae</taxon>
        <taxon>Maltschvirus</taxon>
        <taxon>Maltschvirus maltsch</taxon>
    </lineage>
</organism>
<dbReference type="EMBL" id="LR796274">
    <property type="protein sequence ID" value="CAB4133637.1"/>
    <property type="molecule type" value="Genomic_DNA"/>
</dbReference>
<gene>
    <name evidence="2" type="ORF">UFOVP257_359</name>
</gene>
<keyword evidence="1" id="KW-0472">Membrane</keyword>
<feature type="transmembrane region" description="Helical" evidence="1">
    <location>
        <begin position="50"/>
        <end position="69"/>
    </location>
</feature>
<feature type="transmembrane region" description="Helical" evidence="1">
    <location>
        <begin position="21"/>
        <end position="44"/>
    </location>
</feature>
<keyword evidence="1" id="KW-1133">Transmembrane helix</keyword>
<sequence>MNDLIFKIFNWIQDDWRSNKIRFFIELLAWALSVGCALTFALTVPAPPFLILYPCWITGCLLYSWAAWTRKSFGMLANYILLTTIDTIGFARLVIL</sequence>
<protein>
    <submittedName>
        <fullName evidence="2">Uncharacterized protein</fullName>
    </submittedName>
</protein>
<proteinExistence type="predicted"/>
<name>A0A6J5LKP2_9CAUD</name>
<keyword evidence="1" id="KW-0812">Transmembrane</keyword>
<evidence type="ECO:0000313" key="2">
    <source>
        <dbReference type="EMBL" id="CAB4133637.1"/>
    </source>
</evidence>
<feature type="transmembrane region" description="Helical" evidence="1">
    <location>
        <begin position="76"/>
        <end position="95"/>
    </location>
</feature>
<evidence type="ECO:0000256" key="1">
    <source>
        <dbReference type="SAM" id="Phobius"/>
    </source>
</evidence>